<evidence type="ECO:0008006" key="3">
    <source>
        <dbReference type="Google" id="ProtNLM"/>
    </source>
</evidence>
<organism evidence="2">
    <name type="scientific">OCS116 cluster bacterium</name>
    <dbReference type="NCBI Taxonomy" id="2030921"/>
    <lineage>
        <taxon>Bacteria</taxon>
        <taxon>Pseudomonadati</taxon>
        <taxon>Pseudomonadota</taxon>
        <taxon>Alphaproteobacteria</taxon>
        <taxon>OCS116 cluster</taxon>
    </lineage>
</organism>
<keyword evidence="1" id="KW-0732">Signal</keyword>
<dbReference type="EMBL" id="NVUS01000009">
    <property type="protein sequence ID" value="PCJ00992.1"/>
    <property type="molecule type" value="Genomic_DNA"/>
</dbReference>
<comment type="caution">
    <text evidence="2">The sequence shown here is derived from an EMBL/GenBank/DDBJ whole genome shotgun (WGS) entry which is preliminary data.</text>
</comment>
<evidence type="ECO:0000256" key="1">
    <source>
        <dbReference type="SAM" id="SignalP"/>
    </source>
</evidence>
<feature type="signal peptide" evidence="1">
    <location>
        <begin position="1"/>
        <end position="17"/>
    </location>
</feature>
<reference key="1">
    <citation type="submission" date="2017-08" db="EMBL/GenBank/DDBJ databases">
        <title>A dynamic microbial community with high functional redundancy inhabits the cold, oxic subseafloor aquifer.</title>
        <authorList>
            <person name="Tully B.J."/>
            <person name="Wheat C.G."/>
            <person name="Glazer B.T."/>
            <person name="Huber J.A."/>
        </authorList>
    </citation>
    <scope>NUCLEOTIDE SEQUENCE [LARGE SCALE GENOMIC DNA]</scope>
</reference>
<protein>
    <recommendedName>
        <fullName evidence="3">Transferrin-binding protein B C-lobe/N-lobe beta barrel domain-containing protein</fullName>
    </recommendedName>
</protein>
<feature type="chain" id="PRO_5013128207" description="Transferrin-binding protein B C-lobe/N-lobe beta barrel domain-containing protein" evidence="1">
    <location>
        <begin position="18"/>
        <end position="366"/>
    </location>
</feature>
<accession>A0A2A4Z1Z1</accession>
<evidence type="ECO:0000313" key="2">
    <source>
        <dbReference type="EMBL" id="PCJ00992.1"/>
    </source>
</evidence>
<dbReference type="PROSITE" id="PS51257">
    <property type="entry name" value="PROKAR_LIPOPROTEIN"/>
    <property type="match status" value="1"/>
</dbReference>
<gene>
    <name evidence="2" type="ORF">COB13_08495</name>
</gene>
<dbReference type="AlphaFoldDB" id="A0A2A4Z1Z1"/>
<reference evidence="2" key="2">
    <citation type="journal article" date="2018" name="ISME J.">
        <title>A dynamic microbial community with high functional redundancy inhabits the cold, oxic subseafloor aquifer.</title>
        <authorList>
            <person name="Tully B.J."/>
            <person name="Wheat C.G."/>
            <person name="Glazer B.T."/>
            <person name="Huber J.A."/>
        </authorList>
    </citation>
    <scope>NUCLEOTIDE SEQUENCE</scope>
    <source>
        <strain evidence="2">NORP83</strain>
    </source>
</reference>
<sequence length="366" mass="38140">MKRIILSATMLSGLALTACVPLDSDKVGLDFNFQSESTAALAAVNANALTGNGANEGASYKSNFDPTKSKYSAAKGTTAGLGGVDISSNVHAIANGTSRIKNGGVWDRVQNHPMIIGMDIQVNLSIDDASNGKIDSAKVKRANMSIQGKFGTDKVTTFKNYESDPDGKLKDKVASNLTTSDFIPTGGTIKAIVSDGDIKDYVVDLLTPQQDIKDQEFYGAYRNGDQYSAFYAAGTEGTAANQVKDKATASKYDINFRGIASWSGTDYDQLSGVGGLNVNFNAGTYTGDITVKDGANAIGEIKFAGSSSNTVTFSDNGATYTPTGKTAVKGYVEGSAYGNDAASFMGTTDFADGADVLVGAFNAKAK</sequence>
<name>A0A2A4Z1Z1_9PROT</name>
<proteinExistence type="predicted"/>